<dbReference type="AlphaFoldDB" id="A0A7J7EZR8"/>
<dbReference type="EMBL" id="JACDTQ010001719">
    <property type="protein sequence ID" value="KAF5921191.1"/>
    <property type="molecule type" value="Genomic_DNA"/>
</dbReference>
<accession>A0A7J7EZR8</accession>
<protein>
    <submittedName>
        <fullName evidence="2">Uncharacterized protein</fullName>
    </submittedName>
</protein>
<evidence type="ECO:0000256" key="1">
    <source>
        <dbReference type="SAM" id="MobiDB-lite"/>
    </source>
</evidence>
<evidence type="ECO:0000313" key="2">
    <source>
        <dbReference type="EMBL" id="KAF5921191.1"/>
    </source>
</evidence>
<evidence type="ECO:0000313" key="3">
    <source>
        <dbReference type="Proteomes" id="UP000551758"/>
    </source>
</evidence>
<proteinExistence type="predicted"/>
<reference evidence="2 3" key="1">
    <citation type="journal article" date="2020" name="Mol. Biol. Evol.">
        <title>Interspecific Gene Flow and the Evolution of Specialization in Black and White Rhinoceros.</title>
        <authorList>
            <person name="Moodley Y."/>
            <person name="Westbury M.V."/>
            <person name="Russo I.M."/>
            <person name="Gopalakrishnan S."/>
            <person name="Rakotoarivelo A."/>
            <person name="Olsen R.A."/>
            <person name="Prost S."/>
            <person name="Tunstall T."/>
            <person name="Ryder O.A."/>
            <person name="Dalen L."/>
            <person name="Bruford M.W."/>
        </authorList>
    </citation>
    <scope>NUCLEOTIDE SEQUENCE [LARGE SCALE GENOMIC DNA]</scope>
    <source>
        <strain evidence="2">SBR-YM</strain>
        <tissue evidence="2">Skin</tissue>
    </source>
</reference>
<sequence length="153" mass="17040">MGKQQQGGCFAGVRSPGGNSPRTYKITRGAPSQGSTLMQPPSYFSQHCNPQWLPFSTTYGACYKPWKMEPETYHGEKPLHSGDQYLTTTHQISFQNPPLGQLLFPVHTLGRKVAPTVHPGYMECISQYQSDFQAPGWSPVLEPDPARNSQEIK</sequence>
<dbReference type="Proteomes" id="UP000551758">
    <property type="component" value="Unassembled WGS sequence"/>
</dbReference>
<feature type="region of interest" description="Disordered" evidence="1">
    <location>
        <begin position="1"/>
        <end position="22"/>
    </location>
</feature>
<organism evidence="2 3">
    <name type="scientific">Diceros bicornis minor</name>
    <name type="common">South-central black rhinoceros</name>
    <dbReference type="NCBI Taxonomy" id="77932"/>
    <lineage>
        <taxon>Eukaryota</taxon>
        <taxon>Metazoa</taxon>
        <taxon>Chordata</taxon>
        <taxon>Craniata</taxon>
        <taxon>Vertebrata</taxon>
        <taxon>Euteleostomi</taxon>
        <taxon>Mammalia</taxon>
        <taxon>Eutheria</taxon>
        <taxon>Laurasiatheria</taxon>
        <taxon>Perissodactyla</taxon>
        <taxon>Rhinocerotidae</taxon>
        <taxon>Diceros</taxon>
    </lineage>
</organism>
<gene>
    <name evidence="2" type="ORF">HPG69_018591</name>
</gene>
<keyword evidence="3" id="KW-1185">Reference proteome</keyword>
<comment type="caution">
    <text evidence="2">The sequence shown here is derived from an EMBL/GenBank/DDBJ whole genome shotgun (WGS) entry which is preliminary data.</text>
</comment>
<name>A0A7J7EZR8_DICBM</name>